<dbReference type="AlphaFoldDB" id="A0A5M9J6I0"/>
<evidence type="ECO:0000259" key="1">
    <source>
        <dbReference type="Pfam" id="PF12680"/>
    </source>
</evidence>
<dbReference type="EMBL" id="VTFH01000001">
    <property type="protein sequence ID" value="KAA8563165.1"/>
    <property type="molecule type" value="Genomic_DNA"/>
</dbReference>
<dbReference type="Gene3D" id="3.10.450.50">
    <property type="match status" value="1"/>
</dbReference>
<organism evidence="2 3">
    <name type="scientific">Pseudomonas extremaustralis</name>
    <dbReference type="NCBI Taxonomy" id="359110"/>
    <lineage>
        <taxon>Bacteria</taxon>
        <taxon>Pseudomonadati</taxon>
        <taxon>Pseudomonadota</taxon>
        <taxon>Gammaproteobacteria</taxon>
        <taxon>Pseudomonadales</taxon>
        <taxon>Pseudomonadaceae</taxon>
        <taxon>Pseudomonas</taxon>
    </lineage>
</organism>
<accession>A0A5M9J6I0</accession>
<reference evidence="2 3" key="1">
    <citation type="journal article" date="2018" name="Plant Biotechnol. Rep.">
        <title>Diversity and antifungal activity of endophytic bacteria associated with Panax ginseng seedlings.</title>
        <authorList>
            <person name="Park J.M."/>
            <person name="Hong C.E."/>
            <person name="Jo S.H."/>
        </authorList>
    </citation>
    <scope>NUCLEOTIDE SEQUENCE [LARGE SCALE GENOMIC DNA]</scope>
    <source>
        <strain evidence="2 3">PgKB38</strain>
    </source>
</reference>
<name>A0A5M9J6I0_9PSED</name>
<dbReference type="RefSeq" id="WP_150294725.1">
    <property type="nucleotide sequence ID" value="NZ_VTFH01000001.1"/>
</dbReference>
<proteinExistence type="predicted"/>
<feature type="domain" description="SnoaL-like" evidence="1">
    <location>
        <begin position="25"/>
        <end position="120"/>
    </location>
</feature>
<dbReference type="InterPro" id="IPR037401">
    <property type="entry name" value="SnoaL-like"/>
</dbReference>
<comment type="caution">
    <text evidence="2">The sequence shown here is derived from an EMBL/GenBank/DDBJ whole genome shotgun (WGS) entry which is preliminary data.</text>
</comment>
<evidence type="ECO:0000313" key="2">
    <source>
        <dbReference type="EMBL" id="KAA8563165.1"/>
    </source>
</evidence>
<dbReference type="SUPFAM" id="SSF54427">
    <property type="entry name" value="NTF2-like"/>
    <property type="match status" value="1"/>
</dbReference>
<dbReference type="Proteomes" id="UP000323425">
    <property type="component" value="Unassembled WGS sequence"/>
</dbReference>
<evidence type="ECO:0000313" key="3">
    <source>
        <dbReference type="Proteomes" id="UP000323425"/>
    </source>
</evidence>
<dbReference type="Pfam" id="PF12680">
    <property type="entry name" value="SnoaL_2"/>
    <property type="match status" value="1"/>
</dbReference>
<sequence>MRRTDTLKAHSIETALPNAGAQDGVLEWHRIVAESDWESLSSLLAEDVIFHNPSSFEPHQGKGPMQVILPAVFSVLEKFEYHRHFGSKSGYVLEFSAEVGGEQVTGVDLIEFNDEGKITDFVVMIRPAGVVLTLSGEVGKRIAAAQVSTQ</sequence>
<dbReference type="InterPro" id="IPR032710">
    <property type="entry name" value="NTF2-like_dom_sf"/>
</dbReference>
<gene>
    <name evidence="2" type="ORF">FX985_03233</name>
</gene>
<protein>
    <recommendedName>
        <fullName evidence="1">SnoaL-like domain-containing protein</fullName>
    </recommendedName>
</protein>